<comment type="caution">
    <text evidence="5">The sequence shown here is derived from an EMBL/GenBank/DDBJ whole genome shotgun (WGS) entry which is preliminary data.</text>
</comment>
<feature type="compositionally biased region" description="Acidic residues" evidence="2">
    <location>
        <begin position="30"/>
        <end position="48"/>
    </location>
</feature>
<accession>A0ABP0IEN4</accession>
<proteinExistence type="predicted"/>
<evidence type="ECO:0000313" key="5">
    <source>
        <dbReference type="EMBL" id="CAK9001068.1"/>
    </source>
</evidence>
<keyword evidence="3" id="KW-0732">Signal</keyword>
<keyword evidence="6" id="KW-1185">Reference proteome</keyword>
<dbReference type="Proteomes" id="UP001642484">
    <property type="component" value="Unassembled WGS sequence"/>
</dbReference>
<feature type="region of interest" description="Disordered" evidence="2">
    <location>
        <begin position="15"/>
        <end position="51"/>
    </location>
</feature>
<feature type="region of interest" description="Disordered" evidence="2">
    <location>
        <begin position="104"/>
        <end position="132"/>
    </location>
</feature>
<evidence type="ECO:0000259" key="4">
    <source>
        <dbReference type="Pfam" id="PF08777"/>
    </source>
</evidence>
<dbReference type="Pfam" id="PF08777">
    <property type="entry name" value="RRM_3"/>
    <property type="match status" value="1"/>
</dbReference>
<evidence type="ECO:0000256" key="3">
    <source>
        <dbReference type="SAM" id="SignalP"/>
    </source>
</evidence>
<evidence type="ECO:0000256" key="1">
    <source>
        <dbReference type="ARBA" id="ARBA00022884"/>
    </source>
</evidence>
<reference evidence="5 6" key="1">
    <citation type="submission" date="2024-02" db="EMBL/GenBank/DDBJ databases">
        <authorList>
            <person name="Chen Y."/>
            <person name="Shah S."/>
            <person name="Dougan E. K."/>
            <person name="Thang M."/>
            <person name="Chan C."/>
        </authorList>
    </citation>
    <scope>NUCLEOTIDE SEQUENCE [LARGE SCALE GENOMIC DNA]</scope>
</reference>
<feature type="domain" description="XRRM" evidence="4">
    <location>
        <begin position="51"/>
        <end position="111"/>
    </location>
</feature>
<protein>
    <recommendedName>
        <fullName evidence="4">XRRM domain-containing protein</fullName>
    </recommendedName>
</protein>
<feature type="compositionally biased region" description="Basic and acidic residues" evidence="2">
    <location>
        <begin position="20"/>
        <end position="29"/>
    </location>
</feature>
<dbReference type="Gene3D" id="3.30.70.330">
    <property type="match status" value="1"/>
</dbReference>
<dbReference type="InterPro" id="IPR014886">
    <property type="entry name" value="La_xRRM"/>
</dbReference>
<evidence type="ECO:0000256" key="2">
    <source>
        <dbReference type="SAM" id="MobiDB-lite"/>
    </source>
</evidence>
<keyword evidence="1" id="KW-0694">RNA-binding</keyword>
<dbReference type="EMBL" id="CAXAMN010002747">
    <property type="protein sequence ID" value="CAK9001068.1"/>
    <property type="molecule type" value="Genomic_DNA"/>
</dbReference>
<organism evidence="5 6">
    <name type="scientific">Durusdinium trenchii</name>
    <dbReference type="NCBI Taxonomy" id="1381693"/>
    <lineage>
        <taxon>Eukaryota</taxon>
        <taxon>Sar</taxon>
        <taxon>Alveolata</taxon>
        <taxon>Dinophyceae</taxon>
        <taxon>Suessiales</taxon>
        <taxon>Symbiodiniaceae</taxon>
        <taxon>Durusdinium</taxon>
    </lineage>
</organism>
<sequence>MFTLFAAVLYAPCHAQQQEAAEKEEGAEGEKEEEEGEGEEEEEEEEECPVTARCRFADPEGASGALAALQGAEVQGATVEIVLLEGEEEEAYWEETNRKLKEFFENPKGKGKKGKDKGKGKGKGKKGKHKSEDCGPACDRAFKGVYFSITPKKESDWVVKRLFWLKFFTYLAGSGPCSLAMVSIAWKLFFQWGQNLLASQRRSDFLEFAVVGWRT</sequence>
<name>A0ABP0IEN4_9DINO</name>
<feature type="chain" id="PRO_5046452209" description="XRRM domain-containing protein" evidence="3">
    <location>
        <begin position="16"/>
        <end position="215"/>
    </location>
</feature>
<gene>
    <name evidence="5" type="ORF">CCMP2556_LOCUS6306</name>
</gene>
<feature type="compositionally biased region" description="Basic residues" evidence="2">
    <location>
        <begin position="109"/>
        <end position="129"/>
    </location>
</feature>
<feature type="signal peptide" evidence="3">
    <location>
        <begin position="1"/>
        <end position="15"/>
    </location>
</feature>
<dbReference type="InterPro" id="IPR012677">
    <property type="entry name" value="Nucleotide-bd_a/b_plait_sf"/>
</dbReference>
<evidence type="ECO:0000313" key="6">
    <source>
        <dbReference type="Proteomes" id="UP001642484"/>
    </source>
</evidence>